<reference evidence="1 2" key="1">
    <citation type="submission" date="2022-03" db="EMBL/GenBank/DDBJ databases">
        <title>Mucilaginibacter sp. isolated from the gut of Protaetia brevitarsis seulensis larvae.</title>
        <authorList>
            <person name="Won M."/>
            <person name="Kim S.-J."/>
            <person name="Kwon S.-W."/>
        </authorList>
    </citation>
    <scope>NUCLEOTIDE SEQUENCE [LARGE SCALE GENOMIC DNA]</scope>
    <source>
        <strain evidence="1 2">CFWR-12</strain>
    </source>
</reference>
<accession>A0ABY4BUF5</accession>
<dbReference type="Gene3D" id="2.60.120.10">
    <property type="entry name" value="Jelly Rolls"/>
    <property type="match status" value="1"/>
</dbReference>
<dbReference type="Proteomes" id="UP000832097">
    <property type="component" value="Chromosome"/>
</dbReference>
<proteinExistence type="predicted"/>
<dbReference type="InterPro" id="IPR011051">
    <property type="entry name" value="RmlC_Cupin_sf"/>
</dbReference>
<evidence type="ECO:0000313" key="1">
    <source>
        <dbReference type="EMBL" id="UOE42848.1"/>
    </source>
</evidence>
<evidence type="ECO:0000313" key="2">
    <source>
        <dbReference type="Proteomes" id="UP000832097"/>
    </source>
</evidence>
<dbReference type="RefSeq" id="WP_243553777.1">
    <property type="nucleotide sequence ID" value="NZ_CP094528.1"/>
</dbReference>
<organism evidence="1 2">
    <name type="scientific">Agromyces larvae</name>
    <dbReference type="NCBI Taxonomy" id="2929802"/>
    <lineage>
        <taxon>Bacteria</taxon>
        <taxon>Bacillati</taxon>
        <taxon>Actinomycetota</taxon>
        <taxon>Actinomycetes</taxon>
        <taxon>Micrococcales</taxon>
        <taxon>Microbacteriaceae</taxon>
        <taxon>Agromyces</taxon>
    </lineage>
</organism>
<dbReference type="InterPro" id="IPR014710">
    <property type="entry name" value="RmlC-like_jellyroll"/>
</dbReference>
<name>A0ABY4BUF5_9MICO</name>
<sequence length="114" mass="12112">MAHDESLVELVEELLTTARAASSGRAARTIQGDHVHALRETVIALQGGRQLAEHESPGEATLQVLVGRVRLVAGEDSWEGAVGDHVAIPPRRHSLDALEDSAVLLTVVKQPAAE</sequence>
<dbReference type="SUPFAM" id="SSF51182">
    <property type="entry name" value="RmlC-like cupins"/>
    <property type="match status" value="1"/>
</dbReference>
<keyword evidence="2" id="KW-1185">Reference proteome</keyword>
<dbReference type="PANTHER" id="PTHR37694:SF1">
    <property type="entry name" value="SLR8022 PROTEIN"/>
    <property type="match status" value="1"/>
</dbReference>
<gene>
    <name evidence="1" type="ORF">MTO99_11675</name>
</gene>
<protein>
    <submittedName>
        <fullName evidence="1">LuxR family transcriptional regulator</fullName>
    </submittedName>
</protein>
<dbReference type="EMBL" id="CP094528">
    <property type="protein sequence ID" value="UOE42848.1"/>
    <property type="molecule type" value="Genomic_DNA"/>
</dbReference>
<dbReference type="PANTHER" id="PTHR37694">
    <property type="entry name" value="SLR8022 PROTEIN"/>
    <property type="match status" value="1"/>
</dbReference>